<evidence type="ECO:0000259" key="4">
    <source>
        <dbReference type="SMART" id="SM00822"/>
    </source>
</evidence>
<dbReference type="InterPro" id="IPR036291">
    <property type="entry name" value="NAD(P)-bd_dom_sf"/>
</dbReference>
<dbReference type="SMART" id="SM00822">
    <property type="entry name" value="PKS_KR"/>
    <property type="match status" value="1"/>
</dbReference>
<dbReference type="EMBL" id="JBHLVX010000051">
    <property type="protein sequence ID" value="MFC0269103.1"/>
    <property type="molecule type" value="Genomic_DNA"/>
</dbReference>
<sequence>MAHEETSLPEKRVILITGAARGLGRAIAEAAGRTGFSVAVNYRTQRAEAEEIVSRIHAQSGRAIAIGADVSDVEQAGNLVGATLEAFGRLDCVVNNAGIGEVITLEDLDQDRFMRTVSVNLGGAFAVSQAAWPHMTTDGGRIVFVSSGAARSGGKLSAAYAASKAGMEGLMHYYASELLRYRITANAIAPTLFQTAMLSTMDLPPADSLPLERRGHPEEVWPALRMILDTEYLNGQTIHLDAGRYPT</sequence>
<keyword evidence="2 5" id="KW-0560">Oxidoreductase</keyword>
<dbReference type="EC" id="1.1.1.-" evidence="5"/>
<dbReference type="PANTHER" id="PTHR43639:SF1">
    <property type="entry name" value="SHORT-CHAIN DEHYDROGENASE_REDUCTASE FAMILY PROTEIN"/>
    <property type="match status" value="1"/>
</dbReference>
<dbReference type="PRINTS" id="PR00080">
    <property type="entry name" value="SDRFAMILY"/>
</dbReference>
<dbReference type="Pfam" id="PF00106">
    <property type="entry name" value="adh_short"/>
    <property type="match status" value="1"/>
</dbReference>
<evidence type="ECO:0000313" key="5">
    <source>
        <dbReference type="EMBL" id="MFC0269103.1"/>
    </source>
</evidence>
<proteinExistence type="inferred from homology"/>
<name>A0ABV6G610_9GAMM</name>
<dbReference type="PANTHER" id="PTHR43639">
    <property type="entry name" value="OXIDOREDUCTASE, SHORT-CHAIN DEHYDROGENASE/REDUCTASE FAMILY (AFU_ORTHOLOGUE AFUA_5G02870)"/>
    <property type="match status" value="1"/>
</dbReference>
<dbReference type="InterPro" id="IPR002347">
    <property type="entry name" value="SDR_fam"/>
</dbReference>
<dbReference type="PRINTS" id="PR00081">
    <property type="entry name" value="GDHRDH"/>
</dbReference>
<gene>
    <name evidence="5" type="ORF">ACFFHW_14095</name>
</gene>
<dbReference type="Gene3D" id="3.40.50.720">
    <property type="entry name" value="NAD(P)-binding Rossmann-like Domain"/>
    <property type="match status" value="1"/>
</dbReference>
<dbReference type="Proteomes" id="UP001589814">
    <property type="component" value="Unassembled WGS sequence"/>
</dbReference>
<dbReference type="InterPro" id="IPR057326">
    <property type="entry name" value="KR_dom"/>
</dbReference>
<feature type="domain" description="Ketoreductase" evidence="4">
    <location>
        <begin position="12"/>
        <end position="191"/>
    </location>
</feature>
<dbReference type="CDD" id="cd05233">
    <property type="entry name" value="SDR_c"/>
    <property type="match status" value="1"/>
</dbReference>
<organism evidence="5 6">
    <name type="scientific">Kushneria aurantia</name>
    <dbReference type="NCBI Taxonomy" id="504092"/>
    <lineage>
        <taxon>Bacteria</taxon>
        <taxon>Pseudomonadati</taxon>
        <taxon>Pseudomonadota</taxon>
        <taxon>Gammaproteobacteria</taxon>
        <taxon>Oceanospirillales</taxon>
        <taxon>Halomonadaceae</taxon>
        <taxon>Kushneria</taxon>
    </lineage>
</organism>
<keyword evidence="6" id="KW-1185">Reference proteome</keyword>
<comment type="similarity">
    <text evidence="1 3">Belongs to the short-chain dehydrogenases/reductases (SDR) family.</text>
</comment>
<dbReference type="RefSeq" id="WP_019951000.1">
    <property type="nucleotide sequence ID" value="NZ_JBHLVX010000051.1"/>
</dbReference>
<comment type="caution">
    <text evidence="5">The sequence shown here is derived from an EMBL/GenBank/DDBJ whole genome shotgun (WGS) entry which is preliminary data.</text>
</comment>
<evidence type="ECO:0000256" key="2">
    <source>
        <dbReference type="ARBA" id="ARBA00023002"/>
    </source>
</evidence>
<reference evidence="5 6" key="1">
    <citation type="submission" date="2024-09" db="EMBL/GenBank/DDBJ databases">
        <authorList>
            <person name="Sun Q."/>
            <person name="Mori K."/>
        </authorList>
    </citation>
    <scope>NUCLEOTIDE SEQUENCE [LARGE SCALE GENOMIC DNA]</scope>
    <source>
        <strain evidence="5 6">CCM 7415</strain>
    </source>
</reference>
<protein>
    <submittedName>
        <fullName evidence="5">SDR family NAD(P)-dependent oxidoreductase</fullName>
        <ecNumber evidence="5">1.1.1.-</ecNumber>
    </submittedName>
</protein>
<evidence type="ECO:0000313" key="6">
    <source>
        <dbReference type="Proteomes" id="UP001589814"/>
    </source>
</evidence>
<accession>A0ABV6G610</accession>
<dbReference type="GO" id="GO:0016491">
    <property type="term" value="F:oxidoreductase activity"/>
    <property type="evidence" value="ECO:0007669"/>
    <property type="project" value="UniProtKB-KW"/>
</dbReference>
<evidence type="ECO:0000256" key="3">
    <source>
        <dbReference type="RuleBase" id="RU000363"/>
    </source>
</evidence>
<dbReference type="SUPFAM" id="SSF51735">
    <property type="entry name" value="NAD(P)-binding Rossmann-fold domains"/>
    <property type="match status" value="1"/>
</dbReference>
<evidence type="ECO:0000256" key="1">
    <source>
        <dbReference type="ARBA" id="ARBA00006484"/>
    </source>
</evidence>